<feature type="transmembrane region" description="Helical" evidence="1">
    <location>
        <begin position="34"/>
        <end position="54"/>
    </location>
</feature>
<feature type="transmembrane region" description="Helical" evidence="1">
    <location>
        <begin position="122"/>
        <end position="145"/>
    </location>
</feature>
<keyword evidence="1" id="KW-0472">Membrane</keyword>
<feature type="transmembrane region" description="Helical" evidence="1">
    <location>
        <begin position="12"/>
        <end position="28"/>
    </location>
</feature>
<gene>
    <name evidence="2" type="ORF">ATOP_07010</name>
</gene>
<evidence type="ECO:0000313" key="3">
    <source>
        <dbReference type="Proteomes" id="UP001055025"/>
    </source>
</evidence>
<keyword evidence="1" id="KW-0812">Transmembrane</keyword>
<dbReference type="Proteomes" id="UP001055025">
    <property type="component" value="Unassembled WGS sequence"/>
</dbReference>
<dbReference type="PANTHER" id="PTHR34989">
    <property type="entry name" value="PROTEIN HDED"/>
    <property type="match status" value="1"/>
</dbReference>
<feature type="transmembrane region" description="Helical" evidence="1">
    <location>
        <begin position="90"/>
        <end position="110"/>
    </location>
</feature>
<dbReference type="Pfam" id="PF03729">
    <property type="entry name" value="DUF308"/>
    <property type="match status" value="2"/>
</dbReference>
<dbReference type="GO" id="GO:0005886">
    <property type="term" value="C:plasma membrane"/>
    <property type="evidence" value="ECO:0007669"/>
    <property type="project" value="TreeGrafter"/>
</dbReference>
<dbReference type="InterPro" id="IPR005325">
    <property type="entry name" value="DUF308_memb"/>
</dbReference>
<evidence type="ECO:0000313" key="2">
    <source>
        <dbReference type="EMBL" id="GJM55046.1"/>
    </source>
</evidence>
<evidence type="ECO:0008006" key="4">
    <source>
        <dbReference type="Google" id="ProtNLM"/>
    </source>
</evidence>
<comment type="caution">
    <text evidence="2">The sequence shown here is derived from an EMBL/GenBank/DDBJ whole genome shotgun (WGS) entry which is preliminary data.</text>
</comment>
<organism evidence="2 3">
    <name type="scientific">Granulimonas faecalis</name>
    <dbReference type="NCBI Taxonomy" id="2894155"/>
    <lineage>
        <taxon>Bacteria</taxon>
        <taxon>Bacillati</taxon>
        <taxon>Actinomycetota</taxon>
        <taxon>Coriobacteriia</taxon>
        <taxon>Coriobacteriales</taxon>
        <taxon>Kribbibacteriaceae</taxon>
        <taxon>Granulimonas</taxon>
    </lineage>
</organism>
<evidence type="ECO:0000256" key="1">
    <source>
        <dbReference type="SAM" id="Phobius"/>
    </source>
</evidence>
<protein>
    <recommendedName>
        <fullName evidence="4">Acid-resistance membrane protein</fullName>
    </recommendedName>
</protein>
<feature type="transmembrane region" description="Helical" evidence="1">
    <location>
        <begin position="151"/>
        <end position="171"/>
    </location>
</feature>
<sequence>MNTLFRRTKASIIFLGIAMTLLGLAFFINPVDSILFVVYCCAWAFLFAGVGTLVGYFRHDPADRGAANIVLAVLEIVCSVYIFFFPGWSTVALCIFLGCVVFVTGIWDVAEALSFRKVEGGSWGLWLVLGIITIILGFLTLFAPFMMAEAIMIVAGISLVFDGITEIVLGVRM</sequence>
<name>A0AAV5B354_9ACTN</name>
<dbReference type="AlphaFoldDB" id="A0AAV5B354"/>
<dbReference type="PANTHER" id="PTHR34989:SF1">
    <property type="entry name" value="PROTEIN HDED"/>
    <property type="match status" value="1"/>
</dbReference>
<dbReference type="EMBL" id="BQKC01000001">
    <property type="protein sequence ID" value="GJM55046.1"/>
    <property type="molecule type" value="Genomic_DNA"/>
</dbReference>
<reference evidence="2" key="1">
    <citation type="journal article" date="2022" name="Int. J. Syst. Evol. Microbiol.">
        <title>Granulimonas faecalis gen. nov., sp. nov., and Leptogranulimonas caecicola gen. nov., sp. nov., novel lactate-producing Atopobiaceae bacteria isolated from mouse intestines, and an emended description of the family Atopobiaceae.</title>
        <authorList>
            <person name="Morinaga K."/>
            <person name="Kusada H."/>
            <person name="Sakamoto S."/>
            <person name="Murakami T."/>
            <person name="Toyoda A."/>
            <person name="Mori H."/>
            <person name="Meng X.Y."/>
            <person name="Takashino M."/>
            <person name="Murotomi K."/>
            <person name="Tamaki H."/>
        </authorList>
    </citation>
    <scope>NUCLEOTIDE SEQUENCE</scope>
    <source>
        <strain evidence="2">OPF53</strain>
    </source>
</reference>
<proteinExistence type="predicted"/>
<keyword evidence="1" id="KW-1133">Transmembrane helix</keyword>
<dbReference type="RefSeq" id="WP_135977705.1">
    <property type="nucleotide sequence ID" value="NZ_BQKC01000001.1"/>
</dbReference>
<keyword evidence="3" id="KW-1185">Reference proteome</keyword>
<accession>A0AAV5B354</accession>
<dbReference type="InterPro" id="IPR052712">
    <property type="entry name" value="Acid_resist_chaperone_HdeD"/>
</dbReference>
<feature type="transmembrane region" description="Helical" evidence="1">
    <location>
        <begin position="66"/>
        <end position="84"/>
    </location>
</feature>